<organism evidence="1 2">
    <name type="scientific">Candidatus Kuenenbacteria bacterium CG_4_8_14_3_um_filter_39_15</name>
    <dbReference type="NCBI Taxonomy" id="1974615"/>
    <lineage>
        <taxon>Bacteria</taxon>
        <taxon>Candidatus Kueneniibacteriota</taxon>
    </lineage>
</organism>
<evidence type="ECO:0000313" key="2">
    <source>
        <dbReference type="Proteomes" id="UP000229931"/>
    </source>
</evidence>
<comment type="caution">
    <text evidence="1">The sequence shown here is derived from an EMBL/GenBank/DDBJ whole genome shotgun (WGS) entry which is preliminary data.</text>
</comment>
<accession>A0A2M7ILI4</accession>
<sequence>MHTEGTILKLISGGERLILDACDGKRTIVTAKKFFATGLLDPNFRKWGTNKTSKPTPETDVLVYEMERSATFAQIFSSLGDDINQLCFTQHQIINFIEKHSSWLRIKGDGIFFLFKVGDDFFIADVYLGGRGGLYLYGYLHHFEDDMVRIAYVWDVIDRRRVVVPL</sequence>
<protein>
    <submittedName>
        <fullName evidence="1">Uncharacterized protein</fullName>
    </submittedName>
</protein>
<dbReference type="AlphaFoldDB" id="A0A2M7ILI4"/>
<evidence type="ECO:0000313" key="1">
    <source>
        <dbReference type="EMBL" id="PIW95661.1"/>
    </source>
</evidence>
<name>A0A2M7ILI4_9BACT</name>
<dbReference type="Proteomes" id="UP000229931">
    <property type="component" value="Unassembled WGS sequence"/>
</dbReference>
<reference evidence="2" key="1">
    <citation type="submission" date="2017-09" db="EMBL/GenBank/DDBJ databases">
        <title>Depth-based differentiation of microbial function through sediment-hosted aquifers and enrichment of novel symbionts in the deep terrestrial subsurface.</title>
        <authorList>
            <person name="Probst A.J."/>
            <person name="Ladd B."/>
            <person name="Jarett J.K."/>
            <person name="Geller-Mcgrath D.E."/>
            <person name="Sieber C.M.K."/>
            <person name="Emerson J.B."/>
            <person name="Anantharaman K."/>
            <person name="Thomas B.C."/>
            <person name="Malmstrom R."/>
            <person name="Stieglmeier M."/>
            <person name="Klingl A."/>
            <person name="Woyke T."/>
            <person name="Ryan C.M."/>
            <person name="Banfield J.F."/>
        </authorList>
    </citation>
    <scope>NUCLEOTIDE SEQUENCE [LARGE SCALE GENOMIC DNA]</scope>
</reference>
<gene>
    <name evidence="1" type="ORF">COZ84_02325</name>
</gene>
<dbReference type="EMBL" id="PFHP01000044">
    <property type="protein sequence ID" value="PIW95661.1"/>
    <property type="molecule type" value="Genomic_DNA"/>
</dbReference>
<proteinExistence type="predicted"/>